<reference evidence="1" key="1">
    <citation type="submission" date="2019-08" db="EMBL/GenBank/DDBJ databases">
        <authorList>
            <person name="Kucharzyk K."/>
            <person name="Murdoch R.W."/>
            <person name="Higgins S."/>
            <person name="Loffler F."/>
        </authorList>
    </citation>
    <scope>NUCLEOTIDE SEQUENCE</scope>
</reference>
<dbReference type="AlphaFoldDB" id="A0A645GS40"/>
<protein>
    <recommendedName>
        <fullName evidence="2">Transposase</fullName>
    </recommendedName>
</protein>
<evidence type="ECO:0000313" key="1">
    <source>
        <dbReference type="EMBL" id="MPN29090.1"/>
    </source>
</evidence>
<dbReference type="Pfam" id="PF01527">
    <property type="entry name" value="HTH_Tnp_1"/>
    <property type="match status" value="1"/>
</dbReference>
<accession>A0A645GS40</accession>
<sequence length="107" mass="12695">MAVRMAYQEQEWGQIIRQRQESGLSIRNFCKENNISERQYFYWQKKIRLTLMDNCQPKLLRMDMPKELPEDNRIKNSGVILVRFRGAEIQIPSHEIDAVTAVLQALK</sequence>
<proteinExistence type="predicted"/>
<organism evidence="1">
    <name type="scientific">bioreactor metagenome</name>
    <dbReference type="NCBI Taxonomy" id="1076179"/>
    <lineage>
        <taxon>unclassified sequences</taxon>
        <taxon>metagenomes</taxon>
        <taxon>ecological metagenomes</taxon>
    </lineage>
</organism>
<dbReference type="InterPro" id="IPR002514">
    <property type="entry name" value="Transposase_8"/>
</dbReference>
<evidence type="ECO:0008006" key="2">
    <source>
        <dbReference type="Google" id="ProtNLM"/>
    </source>
</evidence>
<comment type="caution">
    <text evidence="1">The sequence shown here is derived from an EMBL/GenBank/DDBJ whole genome shotgun (WGS) entry which is preliminary data.</text>
</comment>
<dbReference type="GO" id="GO:0003677">
    <property type="term" value="F:DNA binding"/>
    <property type="evidence" value="ECO:0007669"/>
    <property type="project" value="InterPro"/>
</dbReference>
<gene>
    <name evidence="1" type="ORF">SDC9_176541</name>
</gene>
<dbReference type="GO" id="GO:0006313">
    <property type="term" value="P:DNA transposition"/>
    <property type="evidence" value="ECO:0007669"/>
    <property type="project" value="InterPro"/>
</dbReference>
<dbReference type="NCBIfam" id="NF047593">
    <property type="entry name" value="IS66_ISAeme5_TnpA"/>
    <property type="match status" value="1"/>
</dbReference>
<dbReference type="GO" id="GO:0004803">
    <property type="term" value="F:transposase activity"/>
    <property type="evidence" value="ECO:0007669"/>
    <property type="project" value="InterPro"/>
</dbReference>
<dbReference type="EMBL" id="VSSQ01079620">
    <property type="protein sequence ID" value="MPN29090.1"/>
    <property type="molecule type" value="Genomic_DNA"/>
</dbReference>
<name>A0A645GS40_9ZZZZ</name>